<dbReference type="Gene3D" id="3.20.20.100">
    <property type="entry name" value="NADP-dependent oxidoreductase domain"/>
    <property type="match status" value="1"/>
</dbReference>
<sequence>MKYRLLGRTGVWVSEISLGAITFGGADHPIYKNLGALGQDGVDRLVGMALDAGVNFIDTADIYADGESEQLLGQAIKGRRRDVLIGTKLLAAVGPGPNDQGLTRMHIMRSVEDSLRRLGTDYIDLYQLHNYDHVTPMEETLSALDDAVRQGKIRYIGCSNFFAWQISKALGISALHDQARLVSNQTHYSLVSRDAERDLVPMAEDEGVSLTVWAPLAGGFLSGKHDRGGVSTEQDSRRVQAGGDFVPFDEEAGFKILDVVRAVAARHEVSPARVSLAWLLAQRAVTSVVVGARKPEQLADNLAASDLTLTEQDLAELDEVSRPPVAYPNWIQAAFNPMRIPAANLA</sequence>
<proteinExistence type="predicted"/>
<dbReference type="FunFam" id="3.20.20.100:FF:000004">
    <property type="entry name" value="Oxidoreductase, aldo/keto reductase"/>
    <property type="match status" value="1"/>
</dbReference>
<dbReference type="InterPro" id="IPR020471">
    <property type="entry name" value="AKR"/>
</dbReference>
<protein>
    <submittedName>
        <fullName evidence="3">Predicted oxidoreductase</fullName>
    </submittedName>
</protein>
<dbReference type="OrthoDB" id="3170516at2"/>
<feature type="domain" description="NADP-dependent oxidoreductase" evidence="2">
    <location>
        <begin position="16"/>
        <end position="321"/>
    </location>
</feature>
<dbReference type="PANTHER" id="PTHR43364">
    <property type="entry name" value="NADH-SPECIFIC METHYLGLYOXAL REDUCTASE-RELATED"/>
    <property type="match status" value="1"/>
</dbReference>
<accession>A0A1H3UEQ1</accession>
<dbReference type="PRINTS" id="PR00069">
    <property type="entry name" value="ALDKETRDTASE"/>
</dbReference>
<dbReference type="InterPro" id="IPR023210">
    <property type="entry name" value="NADP_OxRdtase_dom"/>
</dbReference>
<dbReference type="EMBL" id="FNQB01000004">
    <property type="protein sequence ID" value="SDZ60325.1"/>
    <property type="molecule type" value="Genomic_DNA"/>
</dbReference>
<organism evidence="3 4">
    <name type="scientific">Asanoa ishikariensis</name>
    <dbReference type="NCBI Taxonomy" id="137265"/>
    <lineage>
        <taxon>Bacteria</taxon>
        <taxon>Bacillati</taxon>
        <taxon>Actinomycetota</taxon>
        <taxon>Actinomycetes</taxon>
        <taxon>Micromonosporales</taxon>
        <taxon>Micromonosporaceae</taxon>
        <taxon>Asanoa</taxon>
    </lineage>
</organism>
<dbReference type="AlphaFoldDB" id="A0A1H3UEQ1"/>
<dbReference type="CDD" id="cd19091">
    <property type="entry name" value="AKR_PsAKR"/>
    <property type="match status" value="1"/>
</dbReference>
<reference evidence="4" key="1">
    <citation type="submission" date="2016-10" db="EMBL/GenBank/DDBJ databases">
        <authorList>
            <person name="Varghese N."/>
            <person name="Submissions S."/>
        </authorList>
    </citation>
    <scope>NUCLEOTIDE SEQUENCE [LARGE SCALE GENOMIC DNA]</scope>
    <source>
        <strain evidence="4">DSM 44718</strain>
    </source>
</reference>
<name>A0A1H3UEQ1_9ACTN</name>
<dbReference type="GO" id="GO:0016491">
    <property type="term" value="F:oxidoreductase activity"/>
    <property type="evidence" value="ECO:0007669"/>
    <property type="project" value="UniProtKB-KW"/>
</dbReference>
<dbReference type="SUPFAM" id="SSF51430">
    <property type="entry name" value="NAD(P)-linked oxidoreductase"/>
    <property type="match status" value="1"/>
</dbReference>
<keyword evidence="4" id="KW-1185">Reference proteome</keyword>
<dbReference type="RefSeq" id="WP_090801610.1">
    <property type="nucleotide sequence ID" value="NZ_BOND01000005.1"/>
</dbReference>
<evidence type="ECO:0000313" key="4">
    <source>
        <dbReference type="Proteomes" id="UP000199632"/>
    </source>
</evidence>
<keyword evidence="1" id="KW-0560">Oxidoreductase</keyword>
<evidence type="ECO:0000259" key="2">
    <source>
        <dbReference type="Pfam" id="PF00248"/>
    </source>
</evidence>
<dbReference type="InterPro" id="IPR050523">
    <property type="entry name" value="AKR_Detox_Biosynth"/>
</dbReference>
<dbReference type="InterPro" id="IPR036812">
    <property type="entry name" value="NAD(P)_OxRdtase_dom_sf"/>
</dbReference>
<dbReference type="Proteomes" id="UP000199632">
    <property type="component" value="Unassembled WGS sequence"/>
</dbReference>
<gene>
    <name evidence="3" type="ORF">SAMN05421684_7027</name>
</gene>
<dbReference type="STRING" id="137265.SAMN05421684_7027"/>
<evidence type="ECO:0000256" key="1">
    <source>
        <dbReference type="ARBA" id="ARBA00023002"/>
    </source>
</evidence>
<evidence type="ECO:0000313" key="3">
    <source>
        <dbReference type="EMBL" id="SDZ60325.1"/>
    </source>
</evidence>
<dbReference type="PANTHER" id="PTHR43364:SF18">
    <property type="entry name" value="OXIDOREDUCTASE"/>
    <property type="match status" value="1"/>
</dbReference>
<dbReference type="GO" id="GO:0005829">
    <property type="term" value="C:cytosol"/>
    <property type="evidence" value="ECO:0007669"/>
    <property type="project" value="TreeGrafter"/>
</dbReference>
<dbReference type="Pfam" id="PF00248">
    <property type="entry name" value="Aldo_ket_red"/>
    <property type="match status" value="1"/>
</dbReference>